<evidence type="ECO:0000313" key="2">
    <source>
        <dbReference type="EMBL" id="SCX95054.1"/>
    </source>
</evidence>
<gene>
    <name evidence="2" type="ORF">SAMN02910451_00876</name>
</gene>
<keyword evidence="3" id="KW-1185">Reference proteome</keyword>
<dbReference type="AlphaFoldDB" id="A0A1G5BYD2"/>
<accession>A0A1G5BYD2</accession>
<organism evidence="2 3">
    <name type="scientific">Butyrivibrio hungatei</name>
    <dbReference type="NCBI Taxonomy" id="185008"/>
    <lineage>
        <taxon>Bacteria</taxon>
        <taxon>Bacillati</taxon>
        <taxon>Bacillota</taxon>
        <taxon>Clostridia</taxon>
        <taxon>Lachnospirales</taxon>
        <taxon>Lachnospiraceae</taxon>
        <taxon>Butyrivibrio</taxon>
    </lineage>
</organism>
<name>A0A1G5BYD2_9FIRM</name>
<proteinExistence type="predicted"/>
<reference evidence="3" key="1">
    <citation type="submission" date="2016-10" db="EMBL/GenBank/DDBJ databases">
        <authorList>
            <person name="Varghese N."/>
            <person name="Submissions S."/>
        </authorList>
    </citation>
    <scope>NUCLEOTIDE SEQUENCE [LARGE SCALE GENOMIC DNA]</scope>
    <source>
        <strain evidence="3">XBD2006</strain>
    </source>
</reference>
<sequence>MISYVKRIERIRIIVGLLLFFGALCCYCLNISASEQVTGSLQTVTEDIVAYDSMDVSSGRVDIKAGEIILVADEDSEWLHVLYQGSNLYIKKTDASAFGKLENEDAAKELEKTAQMDKSWIESYIVQMKAIRSGRIWRTVIAVMIVAVIVFIVMNSIRRNTSGKIK</sequence>
<evidence type="ECO:0000256" key="1">
    <source>
        <dbReference type="SAM" id="Phobius"/>
    </source>
</evidence>
<protein>
    <submittedName>
        <fullName evidence="2">Uncharacterized protein</fullName>
    </submittedName>
</protein>
<evidence type="ECO:0000313" key="3">
    <source>
        <dbReference type="Proteomes" id="UP000183047"/>
    </source>
</evidence>
<keyword evidence="1" id="KW-1133">Transmembrane helix</keyword>
<dbReference type="EMBL" id="FMUR01000005">
    <property type="protein sequence ID" value="SCX95054.1"/>
    <property type="molecule type" value="Genomic_DNA"/>
</dbReference>
<dbReference type="OrthoDB" id="2005527at2"/>
<dbReference type="Proteomes" id="UP000183047">
    <property type="component" value="Unassembled WGS sequence"/>
</dbReference>
<dbReference type="RefSeq" id="WP_074461612.1">
    <property type="nucleotide sequence ID" value="NZ_FMUR01000005.1"/>
</dbReference>
<feature type="transmembrane region" description="Helical" evidence="1">
    <location>
        <begin position="136"/>
        <end position="157"/>
    </location>
</feature>
<keyword evidence="1" id="KW-0812">Transmembrane</keyword>
<keyword evidence="1" id="KW-0472">Membrane</keyword>